<comment type="caution">
    <text evidence="2">The sequence shown here is derived from an EMBL/GenBank/DDBJ whole genome shotgun (WGS) entry which is preliminary data.</text>
</comment>
<organism evidence="2 3">
    <name type="scientific">Candidatus Magnetoglobus multicellularis str. Araruama</name>
    <dbReference type="NCBI Taxonomy" id="890399"/>
    <lineage>
        <taxon>Bacteria</taxon>
        <taxon>Pseudomonadati</taxon>
        <taxon>Thermodesulfobacteriota</taxon>
        <taxon>Desulfobacteria</taxon>
        <taxon>Desulfobacterales</taxon>
        <taxon>Desulfobacteraceae</taxon>
        <taxon>Candidatus Magnetoglobus</taxon>
    </lineage>
</organism>
<protein>
    <submittedName>
        <fullName evidence="2">Uncharacterized protein</fullName>
    </submittedName>
</protein>
<dbReference type="Proteomes" id="UP000189670">
    <property type="component" value="Unassembled WGS sequence"/>
</dbReference>
<proteinExistence type="predicted"/>
<gene>
    <name evidence="2" type="ORF">OMM_06428</name>
</gene>
<name>A0A1V1PHM7_9BACT</name>
<evidence type="ECO:0000313" key="3">
    <source>
        <dbReference type="Proteomes" id="UP000189670"/>
    </source>
</evidence>
<evidence type="ECO:0000256" key="1">
    <source>
        <dbReference type="SAM" id="Phobius"/>
    </source>
</evidence>
<dbReference type="Pfam" id="PF19991">
    <property type="entry name" value="HMA_2"/>
    <property type="match status" value="1"/>
</dbReference>
<reference evidence="3" key="1">
    <citation type="submission" date="2012-11" db="EMBL/GenBank/DDBJ databases">
        <authorList>
            <person name="Lucero-Rivera Y.E."/>
            <person name="Tovar-Ramirez D."/>
        </authorList>
    </citation>
    <scope>NUCLEOTIDE SEQUENCE [LARGE SCALE GENOMIC DNA]</scope>
    <source>
        <strain evidence="3">Araruama</strain>
    </source>
</reference>
<evidence type="ECO:0000313" key="2">
    <source>
        <dbReference type="EMBL" id="ETR74274.1"/>
    </source>
</evidence>
<keyword evidence="1" id="KW-0812">Transmembrane</keyword>
<feature type="transmembrane region" description="Helical" evidence="1">
    <location>
        <begin position="109"/>
        <end position="126"/>
    </location>
</feature>
<accession>A0A1V1PHM7</accession>
<dbReference type="AlphaFoldDB" id="A0A1V1PHM7"/>
<keyword evidence="1" id="KW-1133">Transmembrane helix</keyword>
<sequence length="155" mass="17355">MQSIDDYVLKYPKKREFYLFSQLQSQFATFDNVETVIVNDLTGSLLLTGPTITKENVIDFANNKELFIVQSKTKAIKASLPKPLTEIVTAPIGQVNSAIKEESRNDVDLAGLFFLGLMSIGIYQVIRGNVMLPSWHTAFWYSLGIYSSLLKPSKA</sequence>
<keyword evidence="1" id="KW-0472">Membrane</keyword>
<dbReference type="EMBL" id="ATBP01000014">
    <property type="protein sequence ID" value="ETR74274.1"/>
    <property type="molecule type" value="Genomic_DNA"/>
</dbReference>